<dbReference type="AlphaFoldDB" id="A0A4Y7UC81"/>
<evidence type="ECO:0000256" key="1">
    <source>
        <dbReference type="SAM" id="Phobius"/>
    </source>
</evidence>
<dbReference type="OrthoDB" id="1366101at2"/>
<dbReference type="EMBL" id="SLWA01000003">
    <property type="protein sequence ID" value="TCN58639.1"/>
    <property type="molecule type" value="Genomic_DNA"/>
</dbReference>
<feature type="transmembrane region" description="Helical" evidence="1">
    <location>
        <begin position="50"/>
        <end position="71"/>
    </location>
</feature>
<organism evidence="3 5">
    <name type="scientific">Flavobacterium circumlabens</name>
    <dbReference type="NCBI Taxonomy" id="2133765"/>
    <lineage>
        <taxon>Bacteria</taxon>
        <taxon>Pseudomonadati</taxon>
        <taxon>Bacteroidota</taxon>
        <taxon>Flavobacteriia</taxon>
        <taxon>Flavobacteriales</taxon>
        <taxon>Flavobacteriaceae</taxon>
        <taxon>Flavobacterium</taxon>
    </lineage>
</organism>
<dbReference type="Proteomes" id="UP000295270">
    <property type="component" value="Unassembled WGS sequence"/>
</dbReference>
<dbReference type="Proteomes" id="UP000298340">
    <property type="component" value="Unassembled WGS sequence"/>
</dbReference>
<comment type="caution">
    <text evidence="3">The sequence shown here is derived from an EMBL/GenBank/DDBJ whole genome shotgun (WGS) entry which is preliminary data.</text>
</comment>
<keyword evidence="1" id="KW-0812">Transmembrane</keyword>
<evidence type="ECO:0000313" key="4">
    <source>
        <dbReference type="Proteomes" id="UP000295270"/>
    </source>
</evidence>
<accession>A0A4Y7UC81</accession>
<evidence type="ECO:0000313" key="5">
    <source>
        <dbReference type="Proteomes" id="UP000298340"/>
    </source>
</evidence>
<dbReference type="RefSeq" id="WP_132034564.1">
    <property type="nucleotide sequence ID" value="NZ_JBDSHJ010000004.1"/>
</dbReference>
<dbReference type="EMBL" id="QWDN01000003">
    <property type="protein sequence ID" value="TEB44067.1"/>
    <property type="molecule type" value="Genomic_DNA"/>
</dbReference>
<evidence type="ECO:0000313" key="2">
    <source>
        <dbReference type="EMBL" id="TCN58639.1"/>
    </source>
</evidence>
<keyword evidence="4" id="KW-1185">Reference proteome</keyword>
<reference evidence="2 4" key="1">
    <citation type="journal article" date="2015" name="Stand. Genomic Sci.">
        <title>Genomic Encyclopedia of Bacterial and Archaeal Type Strains, Phase III: the genomes of soil and plant-associated and newly described type strains.</title>
        <authorList>
            <person name="Whitman W.B."/>
            <person name="Woyke T."/>
            <person name="Klenk H.P."/>
            <person name="Zhou Y."/>
            <person name="Lilburn T.G."/>
            <person name="Beck B.J."/>
            <person name="De Vos P."/>
            <person name="Vandamme P."/>
            <person name="Eisen J.A."/>
            <person name="Garrity G."/>
            <person name="Hugenholtz P."/>
            <person name="Kyrpides N.C."/>
        </authorList>
    </citation>
    <scope>NUCLEOTIDE SEQUENCE [LARGE SCALE GENOMIC DNA]</scope>
    <source>
        <strain evidence="2 4">P5626</strain>
    </source>
</reference>
<sequence length="113" mass="12882">MARGFNLGGLISDVTNAPTSSVSISEFISYEKHQSDLQNSNQNMLERKRYAEYIFSFTCIWCICIFFILMWKGLGKLNLSDEIIITLIGSTTLNVLVFFTLVTKYLFNSEKST</sequence>
<keyword evidence="1" id="KW-1133">Transmembrane helix</keyword>
<proteinExistence type="predicted"/>
<keyword evidence="1" id="KW-0472">Membrane</keyword>
<feature type="transmembrane region" description="Helical" evidence="1">
    <location>
        <begin position="83"/>
        <end position="107"/>
    </location>
</feature>
<evidence type="ECO:0000313" key="3">
    <source>
        <dbReference type="EMBL" id="TEB44067.1"/>
    </source>
</evidence>
<protein>
    <submittedName>
        <fullName evidence="3">Uncharacterized protein</fullName>
    </submittedName>
</protein>
<reference evidence="2" key="3">
    <citation type="submission" date="2019-03" db="EMBL/GenBank/DDBJ databases">
        <authorList>
            <person name="Whitman W."/>
            <person name="Huntemann M."/>
            <person name="Clum A."/>
            <person name="Pillay M."/>
            <person name="Palaniappan K."/>
            <person name="Varghese N."/>
            <person name="Mikhailova N."/>
            <person name="Stamatis D."/>
            <person name="Reddy T."/>
            <person name="Daum C."/>
            <person name="Shapiro N."/>
            <person name="Ivanova N."/>
            <person name="Kyrpides N."/>
            <person name="Woyke T."/>
        </authorList>
    </citation>
    <scope>NUCLEOTIDE SEQUENCE</scope>
    <source>
        <strain evidence="2">P5626</strain>
    </source>
</reference>
<name>A0A4Y7UC81_9FLAO</name>
<reference evidence="3 5" key="2">
    <citation type="journal article" date="2018" name="Syst. Appl. Microbiol.">
        <title>Flavobacterium circumlabens sp. nov. and Flavobacterium cupreum sp. nov., two psychrotrophic species isolated from Antarctic environmental samples.</title>
        <authorList>
            <person name="Kralova S."/>
            <person name="Busse H.J."/>
            <person name="Svec P."/>
            <person name="Maslanova I."/>
            <person name="Stankova E."/>
            <person name="Bartak M."/>
            <person name="Sedlacek I."/>
        </authorList>
    </citation>
    <scope>NUCLEOTIDE SEQUENCE [LARGE SCALE GENOMIC DNA]</scope>
    <source>
        <strain evidence="3 5">CCM 8828</strain>
    </source>
</reference>
<gene>
    <name evidence="3" type="ORF">D0809_09850</name>
    <name evidence="2" type="ORF">EV142_10377</name>
</gene>